<sequence length="760" mass="89042">MLEEDDVPYEQAILKNPNDLSPWLQYVEATQSRPLAFRAWVLERATAQMGRSYKLWKFYLDLRRQNIATISYYDHPEEFMAVNRLFEKAVVLLNKMPRIWIDYLEHLMRQPDVTAVRTTFDQALQSLPVSQHDRLWPMMLEFTQSANDKTAERIWHRYLEFDPLATEDYIELLIDRGFYQRASDQLIAILNSPHFISTKGRSSLQVLEELIELLVNHREIRGIDVEGAIKSAANRYPDQRGKLWVLLATYWIKRKQFDRARDVLEQGITSALTVRDFSEIFDSYVELEESIIAKLLEKEDPEHDTEVDRQMEAFEQLMDRRPFLVNDVLLRQDPNNVVEWEKRVGLWGDSIEQVVETYTKALETISPNHANGRLSQLWINYAKFYEQKCKDIATARIIFDKATKVPFKSVNELADIWIEWAEMELRADNFDRAIAVMEHATRGPKKSTIDFFDETKSPQERLHKSMKAWSFYLDLVESVGTLEQVQPLYERVFQLKIGTALTVINYASLLEQNEYFEESFKVFERGLEMFSYPIAFEIWNIYLNKAVQRQLGIERLRDLFEQALEQCPPNLSKPIYLMYGKLEEDRGLVRNAVKIYDRATKSVDGPSKLETYRYYISRVAENFGLPATRPIYQNAIDSLPDSDAKVVCDEFIDVEEKLGEVDRARALFGFASQFNDPQQAPFWTKWEEFEKKYGNEDTYKEMLRIKRSVQAQFETNLSYMASKMAKEAPMGFVTSTSQNTQQPPQQPDETTNPDQIDLDL</sequence>
<feature type="compositionally biased region" description="Low complexity" evidence="12">
    <location>
        <begin position="734"/>
        <end position="760"/>
    </location>
</feature>
<gene>
    <name evidence="16" type="ORF">GNLVRS02_ARAD1C31438g</name>
</gene>
<keyword evidence="6" id="KW-0677">Repeat</keyword>
<dbReference type="InterPro" id="IPR003107">
    <property type="entry name" value="HAT"/>
</dbReference>
<dbReference type="Pfam" id="PF23220">
    <property type="entry name" value="HAT_Syf1_M"/>
    <property type="match status" value="1"/>
</dbReference>
<evidence type="ECO:0000256" key="9">
    <source>
        <dbReference type="ARBA" id="ARBA00037272"/>
    </source>
</evidence>
<evidence type="ECO:0000256" key="8">
    <source>
        <dbReference type="ARBA" id="ARBA00023242"/>
    </source>
</evidence>
<evidence type="ECO:0000256" key="6">
    <source>
        <dbReference type="ARBA" id="ARBA00022737"/>
    </source>
</evidence>
<keyword evidence="4" id="KW-0507">mRNA processing</keyword>
<organism evidence="16">
    <name type="scientific">Blastobotrys adeninivorans</name>
    <name type="common">Yeast</name>
    <name type="synonym">Arxula adeninivorans</name>
    <dbReference type="NCBI Taxonomy" id="409370"/>
    <lineage>
        <taxon>Eukaryota</taxon>
        <taxon>Fungi</taxon>
        <taxon>Dikarya</taxon>
        <taxon>Ascomycota</taxon>
        <taxon>Saccharomycotina</taxon>
        <taxon>Dipodascomycetes</taxon>
        <taxon>Dipodascales</taxon>
        <taxon>Trichomonascaceae</taxon>
        <taxon>Blastobotrys</taxon>
    </lineage>
</organism>
<feature type="domain" description="Pre-mRNA-splicing factor Syf1-like N-terminal HAT-repeats" evidence="15">
    <location>
        <begin position="5"/>
        <end position="163"/>
    </location>
</feature>
<dbReference type="InterPro" id="IPR055433">
    <property type="entry name" value="HAT_Syf1-like_N"/>
</dbReference>
<dbReference type="GO" id="GO:0071014">
    <property type="term" value="C:post-mRNA release spliceosomal complex"/>
    <property type="evidence" value="ECO:0007669"/>
    <property type="project" value="TreeGrafter"/>
</dbReference>
<dbReference type="InterPro" id="IPR055430">
    <property type="entry name" value="HAT_Syf1_CNRKL1_C"/>
</dbReference>
<dbReference type="InterPro" id="IPR045075">
    <property type="entry name" value="Syf1-like"/>
</dbReference>
<accession>A0A060T2U4</accession>
<dbReference type="GO" id="GO:0071007">
    <property type="term" value="C:U2-type catalytic step 2 spliceosome"/>
    <property type="evidence" value="ECO:0007669"/>
    <property type="project" value="TreeGrafter"/>
</dbReference>
<evidence type="ECO:0000259" key="14">
    <source>
        <dbReference type="Pfam" id="PF23231"/>
    </source>
</evidence>
<dbReference type="InterPro" id="IPR056350">
    <property type="entry name" value="HAT_Syf1_central"/>
</dbReference>
<dbReference type="Gene3D" id="1.25.40.10">
    <property type="entry name" value="Tetratricopeptide repeat domain"/>
    <property type="match status" value="4"/>
</dbReference>
<comment type="function">
    <text evidence="9">Involved in pre-mRNA splicing and cell cycle progression.</text>
</comment>
<proteinExistence type="inferred from homology"/>
<evidence type="ECO:0000256" key="4">
    <source>
        <dbReference type="ARBA" id="ARBA00022664"/>
    </source>
</evidence>
<feature type="domain" description="Pre-mRNA-splicing factor SYF1 central HAT repeats" evidence="13">
    <location>
        <begin position="167"/>
        <end position="365"/>
    </location>
</feature>
<evidence type="ECO:0000256" key="11">
    <source>
        <dbReference type="ARBA" id="ARBA00067212"/>
    </source>
</evidence>
<keyword evidence="8" id="KW-0539">Nucleus</keyword>
<evidence type="ECO:0000256" key="7">
    <source>
        <dbReference type="ARBA" id="ARBA00023187"/>
    </source>
</evidence>
<feature type="domain" description="Pre-mRNA-splicing factor Syf1/CRNKL1-like C-terminal HAT-repeats" evidence="14">
    <location>
        <begin position="367"/>
        <end position="742"/>
    </location>
</feature>
<evidence type="ECO:0000256" key="12">
    <source>
        <dbReference type="SAM" id="MobiDB-lite"/>
    </source>
</evidence>
<dbReference type="PhylomeDB" id="A0A060T2U4"/>
<evidence type="ECO:0000256" key="2">
    <source>
        <dbReference type="ARBA" id="ARBA00008644"/>
    </source>
</evidence>
<keyword evidence="7" id="KW-0508">mRNA splicing</keyword>
<dbReference type="InterPro" id="IPR011990">
    <property type="entry name" value="TPR-like_helical_dom_sf"/>
</dbReference>
<evidence type="ECO:0000256" key="10">
    <source>
        <dbReference type="ARBA" id="ARBA00039472"/>
    </source>
</evidence>
<evidence type="ECO:0000313" key="16">
    <source>
        <dbReference type="EMBL" id="CDP35268.1"/>
    </source>
</evidence>
<dbReference type="SMART" id="SM00386">
    <property type="entry name" value="HAT"/>
    <property type="match status" value="10"/>
</dbReference>
<name>A0A060T2U4_BLAAD</name>
<dbReference type="GO" id="GO:0000349">
    <property type="term" value="P:generation of catalytic spliceosome for first transesterification step"/>
    <property type="evidence" value="ECO:0007669"/>
    <property type="project" value="TreeGrafter"/>
</dbReference>
<evidence type="ECO:0000256" key="1">
    <source>
        <dbReference type="ARBA" id="ARBA00004123"/>
    </source>
</evidence>
<dbReference type="PANTHER" id="PTHR11246:SF5">
    <property type="entry name" value="PRE-MRNA-SPLICING FACTOR SYF1"/>
    <property type="match status" value="1"/>
</dbReference>
<dbReference type="AlphaFoldDB" id="A0A060T2U4"/>
<feature type="region of interest" description="Disordered" evidence="12">
    <location>
        <begin position="730"/>
        <end position="760"/>
    </location>
</feature>
<evidence type="ECO:0000259" key="13">
    <source>
        <dbReference type="Pfam" id="PF23220"/>
    </source>
</evidence>
<evidence type="ECO:0000256" key="5">
    <source>
        <dbReference type="ARBA" id="ARBA00022728"/>
    </source>
</evidence>
<dbReference type="FunFam" id="1.25.40.10:FF:000137">
    <property type="entry name" value="Pre-mRNA-splicing factor syf1"/>
    <property type="match status" value="1"/>
</dbReference>
<comment type="similarity">
    <text evidence="2">Belongs to the crooked-neck family.</text>
</comment>
<dbReference type="PANTHER" id="PTHR11246">
    <property type="entry name" value="PRE-MRNA SPLICING FACTOR"/>
    <property type="match status" value="1"/>
</dbReference>
<evidence type="ECO:0000259" key="15">
    <source>
        <dbReference type="Pfam" id="PF23233"/>
    </source>
</evidence>
<dbReference type="FunFam" id="1.25.40.10:FF:000023">
    <property type="entry name" value="Pre-mRNA-splicing factor SYF1"/>
    <property type="match status" value="1"/>
</dbReference>
<reference evidence="16" key="1">
    <citation type="submission" date="2014-02" db="EMBL/GenBank/DDBJ databases">
        <authorList>
            <person name="Genoscope - CEA"/>
        </authorList>
    </citation>
    <scope>NUCLEOTIDE SEQUENCE</scope>
    <source>
        <strain evidence="16">LS3</strain>
    </source>
</reference>
<dbReference type="GO" id="GO:0000974">
    <property type="term" value="C:Prp19 complex"/>
    <property type="evidence" value="ECO:0007669"/>
    <property type="project" value="TreeGrafter"/>
</dbReference>
<protein>
    <recommendedName>
        <fullName evidence="10">Pre-mRNA-splicing factor SYF1</fullName>
    </recommendedName>
    <alternativeName>
        <fullName evidence="11">Pre-mRNA-splicing factor syf1</fullName>
    </alternativeName>
</protein>
<dbReference type="SUPFAM" id="SSF48452">
    <property type="entry name" value="TPR-like"/>
    <property type="match status" value="4"/>
</dbReference>
<dbReference type="Pfam" id="PF23233">
    <property type="entry name" value="HAT_Syf1_CNRKL1_N"/>
    <property type="match status" value="1"/>
</dbReference>
<dbReference type="Pfam" id="PF23231">
    <property type="entry name" value="HAT_Syf1_CNRKL1_C"/>
    <property type="match status" value="1"/>
</dbReference>
<reference evidence="16" key="2">
    <citation type="submission" date="2014-06" db="EMBL/GenBank/DDBJ databases">
        <title>The complete genome of Blastobotrys (Arxula) adeninivorans LS3 - a yeast of biotechnological interest.</title>
        <authorList>
            <person name="Kunze G."/>
            <person name="Gaillardin C."/>
            <person name="Czernicka M."/>
            <person name="Durrens P."/>
            <person name="Martin T."/>
            <person name="Boer E."/>
            <person name="Gabaldon T."/>
            <person name="Cruz J."/>
            <person name="Talla E."/>
            <person name="Marck C."/>
            <person name="Goffeau A."/>
            <person name="Barbe V."/>
            <person name="Baret P."/>
            <person name="Baronian K."/>
            <person name="Beier S."/>
            <person name="Bleykasten C."/>
            <person name="Bode R."/>
            <person name="Casaregola S."/>
            <person name="Despons L."/>
            <person name="Fairhead C."/>
            <person name="Giersberg M."/>
            <person name="Gierski P."/>
            <person name="Hahnel U."/>
            <person name="Hartmann A."/>
            <person name="Jankowska D."/>
            <person name="Jubin C."/>
            <person name="Jung P."/>
            <person name="Lafontaine I."/>
            <person name="Leh-Louis V."/>
            <person name="Lemaire M."/>
            <person name="Marcet-Houben M."/>
            <person name="Mascher M."/>
            <person name="Morel G."/>
            <person name="Richard G.-F."/>
            <person name="Riechen J."/>
            <person name="Sacerdot C."/>
            <person name="Sarkar A."/>
            <person name="Savel G."/>
            <person name="Schacherer J."/>
            <person name="Sherman D."/>
            <person name="Straub M.-L."/>
            <person name="Stein N."/>
            <person name="Thierry A."/>
            <person name="Trautwein-Schult A."/>
            <person name="Westhof E."/>
            <person name="Worch S."/>
            <person name="Dujon B."/>
            <person name="Souciet J.-L."/>
            <person name="Wincker P."/>
            <person name="Scholz U."/>
            <person name="Neuveglise N."/>
        </authorList>
    </citation>
    <scope>NUCLEOTIDE SEQUENCE</scope>
    <source>
        <strain evidence="16">LS3</strain>
    </source>
</reference>
<keyword evidence="5" id="KW-0747">Spliceosome</keyword>
<comment type="subunit">
    <text evidence="3">Associated with the spliceosome.</text>
</comment>
<comment type="subcellular location">
    <subcellularLocation>
        <location evidence="1">Nucleus</location>
    </subcellularLocation>
</comment>
<dbReference type="EMBL" id="HG937693">
    <property type="protein sequence ID" value="CDP35268.1"/>
    <property type="molecule type" value="Genomic_DNA"/>
</dbReference>
<evidence type="ECO:0000256" key="3">
    <source>
        <dbReference type="ARBA" id="ARBA00011524"/>
    </source>
</evidence>